<evidence type="ECO:0000259" key="6">
    <source>
        <dbReference type="PROSITE" id="PS51767"/>
    </source>
</evidence>
<evidence type="ECO:0000313" key="7">
    <source>
        <dbReference type="EMBL" id="CAK0811154.1"/>
    </source>
</evidence>
<feature type="domain" description="Peptidase A1" evidence="6">
    <location>
        <begin position="111"/>
        <end position="499"/>
    </location>
</feature>
<evidence type="ECO:0000256" key="5">
    <source>
        <dbReference type="RuleBase" id="RU000454"/>
    </source>
</evidence>
<comment type="caution">
    <text evidence="7">The sequence shown here is derived from an EMBL/GenBank/DDBJ whole genome shotgun (WGS) entry which is preliminary data.</text>
</comment>
<evidence type="ECO:0000256" key="3">
    <source>
        <dbReference type="ARBA" id="ARBA00022750"/>
    </source>
</evidence>
<dbReference type="InterPro" id="IPR033121">
    <property type="entry name" value="PEPTIDASE_A1"/>
</dbReference>
<reference evidence="7" key="1">
    <citation type="submission" date="2023-10" db="EMBL/GenBank/DDBJ databases">
        <authorList>
            <person name="Chen Y."/>
            <person name="Shah S."/>
            <person name="Dougan E. K."/>
            <person name="Thang M."/>
            <person name="Chan C."/>
        </authorList>
    </citation>
    <scope>NUCLEOTIDE SEQUENCE [LARGE SCALE GENOMIC DNA]</scope>
</reference>
<keyword evidence="2 5" id="KW-0645">Protease</keyword>
<keyword evidence="4 5" id="KW-0378">Hydrolase</keyword>
<evidence type="ECO:0000313" key="8">
    <source>
        <dbReference type="Proteomes" id="UP001189429"/>
    </source>
</evidence>
<dbReference type="Pfam" id="PF00026">
    <property type="entry name" value="Asp"/>
    <property type="match status" value="2"/>
</dbReference>
<dbReference type="SUPFAM" id="SSF50630">
    <property type="entry name" value="Acid proteases"/>
    <property type="match status" value="1"/>
</dbReference>
<dbReference type="EMBL" id="CAUYUJ010004836">
    <property type="protein sequence ID" value="CAK0811154.1"/>
    <property type="molecule type" value="Genomic_DNA"/>
</dbReference>
<dbReference type="InterPro" id="IPR034164">
    <property type="entry name" value="Pepsin-like_dom"/>
</dbReference>
<dbReference type="InterPro" id="IPR001969">
    <property type="entry name" value="Aspartic_peptidase_AS"/>
</dbReference>
<dbReference type="Proteomes" id="UP001189429">
    <property type="component" value="Unassembled WGS sequence"/>
</dbReference>
<dbReference type="PROSITE" id="PS00141">
    <property type="entry name" value="ASP_PROTEASE"/>
    <property type="match status" value="1"/>
</dbReference>
<evidence type="ECO:0000256" key="4">
    <source>
        <dbReference type="ARBA" id="ARBA00022801"/>
    </source>
</evidence>
<feature type="non-terminal residue" evidence="7">
    <location>
        <position position="1"/>
    </location>
</feature>
<dbReference type="PRINTS" id="PR00792">
    <property type="entry name" value="PEPSIN"/>
</dbReference>
<evidence type="ECO:0000256" key="2">
    <source>
        <dbReference type="ARBA" id="ARBA00022670"/>
    </source>
</evidence>
<dbReference type="PANTHER" id="PTHR47966">
    <property type="entry name" value="BETA-SITE APP-CLEAVING ENZYME, ISOFORM A-RELATED"/>
    <property type="match status" value="1"/>
</dbReference>
<dbReference type="InterPro" id="IPR001461">
    <property type="entry name" value="Aspartic_peptidase_A1"/>
</dbReference>
<keyword evidence="3 5" id="KW-0064">Aspartyl protease</keyword>
<gene>
    <name evidence="7" type="ORF">PCOR1329_LOCUS15876</name>
</gene>
<accession>A0ABN9QXP9</accession>
<keyword evidence="8" id="KW-1185">Reference proteome</keyword>
<organism evidence="7 8">
    <name type="scientific">Prorocentrum cordatum</name>
    <dbReference type="NCBI Taxonomy" id="2364126"/>
    <lineage>
        <taxon>Eukaryota</taxon>
        <taxon>Sar</taxon>
        <taxon>Alveolata</taxon>
        <taxon>Dinophyceae</taxon>
        <taxon>Prorocentrales</taxon>
        <taxon>Prorocentraceae</taxon>
        <taxon>Prorocentrum</taxon>
    </lineage>
</organism>
<sequence>TAVILDPVIHIHVYLTTSMAVRMFAALLGLFVSACHGLLTQPVEGGFDESGFDESGFDEEQQLASDNGSWPGLPKLKFHKPHLRRHEEHAADAAGAGAYRQRLRNLQDIQYFGEVKVGNQTLEGLFDTGSFELLVFGEGCTTCGSSGVYKHSLSSSFTAGGRKETHSFGSGTCYSDEGYETVSLGPFSVERLPFWEVVSAQMPVLDSQQSGFQAIVGIGPPGEPAATAQAELDDLAKREEWHLRHDGAVPEQLQREKEDMLQKLDSEKKKVAFLQALGVSTFSSCLDRMSGGSGWMVWNDNSALRDPQNFMSLPVAGTRSWRLPEITGMGLKGFGPTADNPIGCQGGCGAIVDTGTSLLAVPSDIYQRLYDLIKGMEMDCNDLRKFPDIYITVNGHELLLPPDSYIGRVVGNVPKFMKKHVHASADVAEFSQDDALNPNAVQLDRFRARQRVRRQKCQLLLMDMGNQVTQLGPLMILGMPFFREYYTSFNLTDRSIRVAPADDQCRPQGAVTSLMVTRSHVPRKVDVATLRPPRWLSRNDTVVLTI</sequence>
<proteinExistence type="inferred from homology"/>
<dbReference type="CDD" id="cd05471">
    <property type="entry name" value="pepsin_like"/>
    <property type="match status" value="1"/>
</dbReference>
<dbReference type="Gene3D" id="2.40.70.10">
    <property type="entry name" value="Acid Proteases"/>
    <property type="match status" value="2"/>
</dbReference>
<evidence type="ECO:0000256" key="1">
    <source>
        <dbReference type="ARBA" id="ARBA00007447"/>
    </source>
</evidence>
<dbReference type="PROSITE" id="PS51767">
    <property type="entry name" value="PEPTIDASE_A1"/>
    <property type="match status" value="1"/>
</dbReference>
<protein>
    <recommendedName>
        <fullName evidence="6">Peptidase A1 domain-containing protein</fullName>
    </recommendedName>
</protein>
<comment type="similarity">
    <text evidence="1 5">Belongs to the peptidase A1 family.</text>
</comment>
<name>A0ABN9QXP9_9DINO</name>
<dbReference type="InterPro" id="IPR021109">
    <property type="entry name" value="Peptidase_aspartic_dom_sf"/>
</dbReference>
<dbReference type="PANTHER" id="PTHR47966:SF51">
    <property type="entry name" value="BETA-SITE APP-CLEAVING ENZYME, ISOFORM A-RELATED"/>
    <property type="match status" value="1"/>
</dbReference>